<keyword evidence="4" id="KW-0645">Protease</keyword>
<evidence type="ECO:0000256" key="4">
    <source>
        <dbReference type="ARBA" id="ARBA00022670"/>
    </source>
</evidence>
<dbReference type="AlphaFoldDB" id="A0AAD6D057"/>
<keyword evidence="7" id="KW-0788">Thiol protease</keyword>
<comment type="similarity">
    <text evidence="2">Belongs to the peptidase C19 family.</text>
</comment>
<feature type="compositionally biased region" description="Polar residues" evidence="8">
    <location>
        <begin position="721"/>
        <end position="744"/>
    </location>
</feature>
<dbReference type="CDD" id="cd02662">
    <property type="entry name" value="Peptidase_C19F"/>
    <property type="match status" value="1"/>
</dbReference>
<reference evidence="10 11" key="1">
    <citation type="journal article" date="2023" name="IMA Fungus">
        <title>Comparative genomic study of the Penicillium genus elucidates a diverse pangenome and 15 lateral gene transfer events.</title>
        <authorList>
            <person name="Petersen C."/>
            <person name="Sorensen T."/>
            <person name="Nielsen M.R."/>
            <person name="Sondergaard T.E."/>
            <person name="Sorensen J.L."/>
            <person name="Fitzpatrick D.A."/>
            <person name="Frisvad J.C."/>
            <person name="Nielsen K.L."/>
        </authorList>
    </citation>
    <scope>NUCLEOTIDE SEQUENCE [LARGE SCALE GENOMIC DNA]</scope>
    <source>
        <strain evidence="10 11">IBT 35679</strain>
    </source>
</reference>
<dbReference type="InterPro" id="IPR050164">
    <property type="entry name" value="Peptidase_C19"/>
</dbReference>
<feature type="domain" description="USP" evidence="9">
    <location>
        <begin position="201"/>
        <end position="645"/>
    </location>
</feature>
<gene>
    <name evidence="10" type="ORF">N7494_004082</name>
</gene>
<dbReference type="EMBL" id="JAQIZZ010000003">
    <property type="protein sequence ID" value="KAJ5546497.1"/>
    <property type="molecule type" value="Genomic_DNA"/>
</dbReference>
<dbReference type="PROSITE" id="PS00973">
    <property type="entry name" value="USP_2"/>
    <property type="match status" value="1"/>
</dbReference>
<protein>
    <recommendedName>
        <fullName evidence="3">ubiquitinyl hydrolase 1</fullName>
        <ecNumber evidence="3">3.4.19.12</ecNumber>
    </recommendedName>
</protein>
<keyword evidence="6" id="KW-0378">Hydrolase</keyword>
<evidence type="ECO:0000256" key="7">
    <source>
        <dbReference type="ARBA" id="ARBA00022807"/>
    </source>
</evidence>
<dbReference type="Proteomes" id="UP001220324">
    <property type="component" value="Unassembled WGS sequence"/>
</dbReference>
<dbReference type="GO" id="GO:0005829">
    <property type="term" value="C:cytosol"/>
    <property type="evidence" value="ECO:0007669"/>
    <property type="project" value="TreeGrafter"/>
</dbReference>
<sequence length="744" mass="82320">MHPKRSPGLKSKTLYTFLLHLLTQPGLLALIPRNFTAHAQQVLLLLLRLFPFFFSAMNARREGANIFSTGPIHYASLNSHHETALTSLQNNETLVYVLLALLSVYLLLDHFGFAPVSLIHIAWNVLVFATPSWIIVALDTRMSPSETSPSSPPQMSFQTKNEAMQRILGLDNNSFPFFPRSRSLSGLGNALLGNSSDAIPPGLGNWDNSCYQNSIIQGLASLKSLAAFLERNVESLGEKGSFSTHQALKGIIEHLNSASNYGHKLWIPADLKSMSSWQQQDAQEYFSKLVDQIDIEIQHASRGQTRNMGLKMVGREENILKDICDNNLDTEGSVSEKSSFRNPLEGLLAQRVGCMKCGWTEGLSLIPFNCLTVPLGDSFEYDVRECLDQYMTLEPIEGVECAKCTLLRAQFQLKNLLGDMTGDEGSSDSLQTPGLSDAVRTSAQERLDSVQAALDEDDFAEKTLTNKCHIPSKNRVTTTKSRQAVIARAPQCLAVHINRSLFDEMTGMLKKNYAAVKFPRQMDLNDWCLGTQAEKSEDGLEQWVTNPSESMLPSPGQAVCLPSRHFELRAIITHYGRHENGHYICYRKYPTATFPAPVPDEVLQAEGDKEKPERWYRLSDDDVQMVSEGHVMSQGGVFMLFYEAVEGPLPTQPEDEAATPESIPYETAESVSNCTISENMSVTTTITDDDSNTSRATSVSTPEHPSLHTDDTKQTVPPLRASSTLDLRSEGSTDNLGSPMITAS</sequence>
<evidence type="ECO:0000256" key="3">
    <source>
        <dbReference type="ARBA" id="ARBA00012759"/>
    </source>
</evidence>
<evidence type="ECO:0000256" key="1">
    <source>
        <dbReference type="ARBA" id="ARBA00000707"/>
    </source>
</evidence>
<dbReference type="InterPro" id="IPR028889">
    <property type="entry name" value="USP"/>
</dbReference>
<evidence type="ECO:0000256" key="5">
    <source>
        <dbReference type="ARBA" id="ARBA00022786"/>
    </source>
</evidence>
<evidence type="ECO:0000313" key="10">
    <source>
        <dbReference type="EMBL" id="KAJ5546497.1"/>
    </source>
</evidence>
<dbReference type="PANTHER" id="PTHR24006">
    <property type="entry name" value="UBIQUITIN CARBOXYL-TERMINAL HYDROLASE"/>
    <property type="match status" value="1"/>
</dbReference>
<dbReference type="SUPFAM" id="SSF54001">
    <property type="entry name" value="Cysteine proteinases"/>
    <property type="match status" value="1"/>
</dbReference>
<dbReference type="InterPro" id="IPR018200">
    <property type="entry name" value="USP_CS"/>
</dbReference>
<evidence type="ECO:0000256" key="2">
    <source>
        <dbReference type="ARBA" id="ARBA00009085"/>
    </source>
</evidence>
<comment type="caution">
    <text evidence="10">The sequence shown here is derived from an EMBL/GenBank/DDBJ whole genome shotgun (WGS) entry which is preliminary data.</text>
</comment>
<organism evidence="10 11">
    <name type="scientific">Penicillium frequentans</name>
    <dbReference type="NCBI Taxonomy" id="3151616"/>
    <lineage>
        <taxon>Eukaryota</taxon>
        <taxon>Fungi</taxon>
        <taxon>Dikarya</taxon>
        <taxon>Ascomycota</taxon>
        <taxon>Pezizomycotina</taxon>
        <taxon>Eurotiomycetes</taxon>
        <taxon>Eurotiomycetidae</taxon>
        <taxon>Eurotiales</taxon>
        <taxon>Aspergillaceae</taxon>
        <taxon>Penicillium</taxon>
    </lineage>
</organism>
<feature type="region of interest" description="Disordered" evidence="8">
    <location>
        <begin position="684"/>
        <end position="744"/>
    </location>
</feature>
<proteinExistence type="inferred from homology"/>
<dbReference type="InterPro" id="IPR001394">
    <property type="entry name" value="Peptidase_C19_UCH"/>
</dbReference>
<dbReference type="GO" id="GO:0004843">
    <property type="term" value="F:cysteine-type deubiquitinase activity"/>
    <property type="evidence" value="ECO:0007669"/>
    <property type="project" value="UniProtKB-EC"/>
</dbReference>
<evidence type="ECO:0000259" key="9">
    <source>
        <dbReference type="PROSITE" id="PS50235"/>
    </source>
</evidence>
<dbReference type="Pfam" id="PF00443">
    <property type="entry name" value="UCH"/>
    <property type="match status" value="1"/>
</dbReference>
<evidence type="ECO:0000256" key="6">
    <source>
        <dbReference type="ARBA" id="ARBA00022801"/>
    </source>
</evidence>
<accession>A0AAD6D057</accession>
<name>A0AAD6D057_9EURO</name>
<dbReference type="GO" id="GO:0006508">
    <property type="term" value="P:proteolysis"/>
    <property type="evidence" value="ECO:0007669"/>
    <property type="project" value="UniProtKB-KW"/>
</dbReference>
<dbReference type="GO" id="GO:0016579">
    <property type="term" value="P:protein deubiquitination"/>
    <property type="evidence" value="ECO:0007669"/>
    <property type="project" value="InterPro"/>
</dbReference>
<evidence type="ECO:0000313" key="11">
    <source>
        <dbReference type="Proteomes" id="UP001220324"/>
    </source>
</evidence>
<dbReference type="PROSITE" id="PS50235">
    <property type="entry name" value="USP_3"/>
    <property type="match status" value="1"/>
</dbReference>
<dbReference type="InterPro" id="IPR038765">
    <property type="entry name" value="Papain-like_cys_pep_sf"/>
</dbReference>
<keyword evidence="5" id="KW-0833">Ubl conjugation pathway</keyword>
<dbReference type="Gene3D" id="3.90.70.10">
    <property type="entry name" value="Cysteine proteinases"/>
    <property type="match status" value="2"/>
</dbReference>
<evidence type="ECO:0000256" key="8">
    <source>
        <dbReference type="SAM" id="MobiDB-lite"/>
    </source>
</evidence>
<dbReference type="GO" id="GO:0005634">
    <property type="term" value="C:nucleus"/>
    <property type="evidence" value="ECO:0007669"/>
    <property type="project" value="TreeGrafter"/>
</dbReference>
<dbReference type="PANTHER" id="PTHR24006:SF888">
    <property type="entry name" value="UBIQUITIN CARBOXYL-TERMINAL HYDROLASE 30"/>
    <property type="match status" value="1"/>
</dbReference>
<dbReference type="EC" id="3.4.19.12" evidence="3"/>
<keyword evidence="11" id="KW-1185">Reference proteome</keyword>
<comment type="catalytic activity">
    <reaction evidence="1">
        <text>Thiol-dependent hydrolysis of ester, thioester, amide, peptide and isopeptide bonds formed by the C-terminal Gly of ubiquitin (a 76-residue protein attached to proteins as an intracellular targeting signal).</text>
        <dbReference type="EC" id="3.4.19.12"/>
    </reaction>
</comment>